<feature type="domain" description="Solute-binding protein family 5" evidence="6">
    <location>
        <begin position="293"/>
        <end position="689"/>
    </location>
</feature>
<dbReference type="InterPro" id="IPR000914">
    <property type="entry name" value="SBP_5_dom"/>
</dbReference>
<dbReference type="Proteomes" id="UP001209076">
    <property type="component" value="Unassembled WGS sequence"/>
</dbReference>
<dbReference type="InterPro" id="IPR042229">
    <property type="entry name" value="Listeria/Bacterioides_rpt_sf"/>
</dbReference>
<dbReference type="Pfam" id="PF09479">
    <property type="entry name" value="Flg_new"/>
    <property type="match status" value="2"/>
</dbReference>
<evidence type="ECO:0000313" key="7">
    <source>
        <dbReference type="EMBL" id="MCU0105476.1"/>
    </source>
</evidence>
<feature type="signal peptide" evidence="5">
    <location>
        <begin position="1"/>
        <end position="18"/>
    </location>
</feature>
<evidence type="ECO:0000256" key="2">
    <source>
        <dbReference type="ARBA" id="ARBA00005695"/>
    </source>
</evidence>
<dbReference type="InterPro" id="IPR039424">
    <property type="entry name" value="SBP_5"/>
</dbReference>
<dbReference type="RefSeq" id="WP_262096788.1">
    <property type="nucleotide sequence ID" value="NZ_JAOEGN010000014.1"/>
</dbReference>
<dbReference type="PROSITE" id="PS51257">
    <property type="entry name" value="PROKAR_LIPOPROTEIN"/>
    <property type="match status" value="1"/>
</dbReference>
<reference evidence="8" key="1">
    <citation type="submission" date="2023-07" db="EMBL/GenBank/DDBJ databases">
        <title>Novel Mycoplasma species identified in domestic and wild animals.</title>
        <authorList>
            <person name="Volokhov D.V."/>
            <person name="Furtak V.A."/>
            <person name="Zagorodnyaya T.A."/>
        </authorList>
    </citation>
    <scope>NUCLEOTIDE SEQUENCE [LARGE SCALE GENOMIC DNA]</scope>
    <source>
        <strain evidence="8">92-19</strain>
    </source>
</reference>
<dbReference type="Pfam" id="PF00496">
    <property type="entry name" value="SBP_bac_5"/>
    <property type="match status" value="1"/>
</dbReference>
<dbReference type="PANTHER" id="PTHR30290">
    <property type="entry name" value="PERIPLASMIC BINDING COMPONENT OF ABC TRANSPORTER"/>
    <property type="match status" value="1"/>
</dbReference>
<protein>
    <submittedName>
        <fullName evidence="7">ABC transporter substrate-binding protein</fullName>
    </submittedName>
</protein>
<proteinExistence type="inferred from homology"/>
<dbReference type="NCBIfam" id="TIGR02543">
    <property type="entry name" value="List_Bact_rpt"/>
    <property type="match status" value="2"/>
</dbReference>
<evidence type="ECO:0000313" key="8">
    <source>
        <dbReference type="Proteomes" id="UP001209076"/>
    </source>
</evidence>
<evidence type="ECO:0000259" key="6">
    <source>
        <dbReference type="Pfam" id="PF00496"/>
    </source>
</evidence>
<dbReference type="Gene3D" id="3.10.105.10">
    <property type="entry name" value="Dipeptide-binding Protein, Domain 3"/>
    <property type="match status" value="1"/>
</dbReference>
<dbReference type="PANTHER" id="PTHR30290:SF10">
    <property type="entry name" value="PERIPLASMIC OLIGOPEPTIDE-BINDING PROTEIN-RELATED"/>
    <property type="match status" value="1"/>
</dbReference>
<dbReference type="InterPro" id="IPR013378">
    <property type="entry name" value="InlB-like_B-rpt"/>
</dbReference>
<dbReference type="Gene3D" id="3.40.190.10">
    <property type="entry name" value="Periplasmic binding protein-like II"/>
    <property type="match status" value="1"/>
</dbReference>
<evidence type="ECO:0000256" key="3">
    <source>
        <dbReference type="ARBA" id="ARBA00022448"/>
    </source>
</evidence>
<dbReference type="Gene3D" id="2.60.40.4270">
    <property type="entry name" value="Listeria-Bacteroides repeat domain"/>
    <property type="match status" value="2"/>
</dbReference>
<name>A0ABT2PWY9_9MOLU</name>
<comment type="subcellular location">
    <subcellularLocation>
        <location evidence="1">Cell envelope</location>
    </subcellularLocation>
</comment>
<dbReference type="SUPFAM" id="SSF53850">
    <property type="entry name" value="Periplasmic binding protein-like II"/>
    <property type="match status" value="1"/>
</dbReference>
<sequence>MKKITTLVLLVASLIFVAACTPTKYTVTFDSNGGSDVASVVVEKGKPVAEPLDPSRDPVGAEVYSFVGWFTDEAATVEYDFSKPVSGNLTLYAGWSLNKVLRFNTKTSASITPVVLGEDGGTVSAAPAEPTRDGYVFKGWFYGKAGLTWLEPQAVAFPLTLTASTTLYAYWEPVNSKLVNYSAGETYVSSVQKSTRVILNPLVYENTFEDGLIANMATSMYETEVDWDLAIEQGVASKPGDFSKIVNKEYSVEALDYKYILVGATQYPINKDGDELLDEDGNYDRVAATQNKSTEWTIKMRDDIFFEDGTKVNAYTFEYTLKQYLDGKQNNFRANTMYKTAANKNGYPILNAKEYFDGLVTWDQVGIKVVDEYTVKFISPESDAMTQSQAVGLANTYLVHPAVYAASLDANGQNSTYGTSVRPYVSYGPYIIKSWDNEQRIVMNKNYNYLNKGTINYKSVVYEVVDNYDQTMALFAEGKLSVAGLLQAYYAQYAEAENVFKSWNNYPQYMVINTAKSKAPTNAHVHPTIIHDVKFRQALLYGFDRNYYANNVYAPNVPTLLPIPSNVKAYIQDPLTYNESPAHLAVLEELGIPAATNGYIPDRAKSLFDEAYAAWLLAGNSGPVTLRLIGAEDTVSKSLHAYIKNSYETLFEKDGVKRVIIEVFEFNSQGLSQQRSQWNFDLSLGSVGFGAVYGAQWQYGGIGLIGAAIGGAGFGLSFPFDETTFDPAKPIASAPGSGWATWSDEIIEVEMQATYDYLVEYGRENIIADGLEDYIYLLDNLEEELDEDGVTVIKPAGVFKMSVYDAADWAFNYNTPWDATAEQPFAGAREDVWSFVAALEKVFLTKAVPMVPTTTGAVATIYASNVKITWPEYSNAFGWGANRYRYLTTDPDFAA</sequence>
<organism evidence="7 8">
    <name type="scientific">Paracholeplasma vituli</name>
    <dbReference type="NCBI Taxonomy" id="69473"/>
    <lineage>
        <taxon>Bacteria</taxon>
        <taxon>Bacillati</taxon>
        <taxon>Mycoplasmatota</taxon>
        <taxon>Mollicutes</taxon>
        <taxon>Acholeplasmatales</taxon>
        <taxon>Acholeplasmataceae</taxon>
        <taxon>Paracholeplasma</taxon>
    </lineage>
</organism>
<keyword evidence="8" id="KW-1185">Reference proteome</keyword>
<evidence type="ECO:0000256" key="4">
    <source>
        <dbReference type="ARBA" id="ARBA00022729"/>
    </source>
</evidence>
<comment type="caution">
    <text evidence="7">The sequence shown here is derived from an EMBL/GenBank/DDBJ whole genome shotgun (WGS) entry which is preliminary data.</text>
</comment>
<comment type="similarity">
    <text evidence="2">Belongs to the bacterial solute-binding protein 5 family.</text>
</comment>
<keyword evidence="4 5" id="KW-0732">Signal</keyword>
<evidence type="ECO:0000256" key="5">
    <source>
        <dbReference type="SAM" id="SignalP"/>
    </source>
</evidence>
<keyword evidence="3" id="KW-0813">Transport</keyword>
<feature type="chain" id="PRO_5045052677" evidence="5">
    <location>
        <begin position="19"/>
        <end position="895"/>
    </location>
</feature>
<evidence type="ECO:0000256" key="1">
    <source>
        <dbReference type="ARBA" id="ARBA00004196"/>
    </source>
</evidence>
<dbReference type="Gene3D" id="3.90.76.10">
    <property type="entry name" value="Dipeptide-binding Protein, Domain 1"/>
    <property type="match status" value="1"/>
</dbReference>
<dbReference type="EMBL" id="JAOEGN010000014">
    <property type="protein sequence ID" value="MCU0105476.1"/>
    <property type="molecule type" value="Genomic_DNA"/>
</dbReference>
<accession>A0ABT2PWY9</accession>
<gene>
    <name evidence="7" type="ORF">N7603_07375</name>
</gene>